<proteinExistence type="predicted"/>
<dbReference type="EMBL" id="BMRG01000014">
    <property type="protein sequence ID" value="GGP73628.1"/>
    <property type="molecule type" value="Genomic_DNA"/>
</dbReference>
<dbReference type="AlphaFoldDB" id="A0A918EGR2"/>
<reference evidence="1" key="1">
    <citation type="journal article" date="2014" name="Int. J. Syst. Evol. Microbiol.">
        <title>Complete genome sequence of Corynebacterium casei LMG S-19264T (=DSM 44701T), isolated from a smear-ripened cheese.</title>
        <authorList>
            <consortium name="US DOE Joint Genome Institute (JGI-PGF)"/>
            <person name="Walter F."/>
            <person name="Albersmeier A."/>
            <person name="Kalinowski J."/>
            <person name="Ruckert C."/>
        </authorList>
    </citation>
    <scope>NUCLEOTIDE SEQUENCE</scope>
    <source>
        <strain evidence="1">JCM 3313</strain>
    </source>
</reference>
<reference evidence="1" key="2">
    <citation type="submission" date="2020-09" db="EMBL/GenBank/DDBJ databases">
        <authorList>
            <person name="Sun Q."/>
            <person name="Ohkuma M."/>
        </authorList>
    </citation>
    <scope>NUCLEOTIDE SEQUENCE</scope>
    <source>
        <strain evidence="1">JCM 3313</strain>
    </source>
</reference>
<name>A0A918EGR2_9PSEU</name>
<protein>
    <submittedName>
        <fullName evidence="1">Uncharacterized protein</fullName>
    </submittedName>
</protein>
<evidence type="ECO:0000313" key="2">
    <source>
        <dbReference type="Proteomes" id="UP000639606"/>
    </source>
</evidence>
<dbReference type="Proteomes" id="UP000639606">
    <property type="component" value="Unassembled WGS sequence"/>
</dbReference>
<sequence length="45" mass="5169">MDKSLGDNLVEARYRAYLDCLNERRFEGLARSCTTPSSTTIDGWR</sequence>
<gene>
    <name evidence="1" type="ORF">GCM10010185_53800</name>
</gene>
<accession>A0A918EGR2</accession>
<evidence type="ECO:0000313" key="1">
    <source>
        <dbReference type="EMBL" id="GGP73628.1"/>
    </source>
</evidence>
<organism evidence="1 2">
    <name type="scientific">Saccharothrix coeruleofusca</name>
    <dbReference type="NCBI Taxonomy" id="33919"/>
    <lineage>
        <taxon>Bacteria</taxon>
        <taxon>Bacillati</taxon>
        <taxon>Actinomycetota</taxon>
        <taxon>Actinomycetes</taxon>
        <taxon>Pseudonocardiales</taxon>
        <taxon>Pseudonocardiaceae</taxon>
        <taxon>Saccharothrix</taxon>
    </lineage>
</organism>
<keyword evidence="2" id="KW-1185">Reference proteome</keyword>
<comment type="caution">
    <text evidence="1">The sequence shown here is derived from an EMBL/GenBank/DDBJ whole genome shotgun (WGS) entry which is preliminary data.</text>
</comment>